<dbReference type="AlphaFoldDB" id="A0A937F617"/>
<evidence type="ECO:0000259" key="2">
    <source>
        <dbReference type="Pfam" id="PF00534"/>
    </source>
</evidence>
<name>A0A937F617_9BACT</name>
<dbReference type="SUPFAM" id="SSF53756">
    <property type="entry name" value="UDP-Glycosyltransferase/glycogen phosphorylase"/>
    <property type="match status" value="1"/>
</dbReference>
<sequence>MCRMSKVLIITYYWPPSGGGGVQRWLKFTKYLPEFGWEPFVYTPENPHFEVKDSSLENDVSDHVEVMKFPIWEPYYLIDKFKKKGHNQQSDVVRKGKASPLTKLMLWVRGNFFIPDPRKFWLKPSEKVIAEILQSNGIDKVITTGPPHSMHLIGLKLKQKYNIQWIADFRDPWSKWELLDTFHLSWWARKRHEKLERKVLDTADKVMSVSKNFAGELADIAGRHVEVITNGFDHEEFEQHSHLQPDEFIIRHVGVVDELRDPRPVLKAIKELHNEGKSYKLEFIGNVNKTLQSEIEEDDVLRHLITLRPYMPHAEVIKIYRRSAVLLLLSSYSKNAPGHIPGKLFEYLASERPILALGSTEGDSAEIIKEIGAGVVCGPDEVQKLKDALVQMHEDYTSTISKSTPDVSRFSRRNLTQKLADLLNEL</sequence>
<accession>A0A937F617</accession>
<evidence type="ECO:0000313" key="3">
    <source>
        <dbReference type="EMBL" id="MBL3655642.1"/>
    </source>
</evidence>
<proteinExistence type="predicted"/>
<reference evidence="3" key="1">
    <citation type="submission" date="2021-01" db="EMBL/GenBank/DDBJ databases">
        <title>Fulvivirga kasyanovii gen. nov., sp nov., a novel member of the phylum Bacteroidetes isolated from seawater in a mussel farm.</title>
        <authorList>
            <person name="Zhao L.-H."/>
            <person name="Wang Z.-J."/>
        </authorList>
    </citation>
    <scope>NUCLEOTIDE SEQUENCE</scope>
    <source>
        <strain evidence="3">2943</strain>
    </source>
</reference>
<organism evidence="3 4">
    <name type="scientific">Fulvivirga sediminis</name>
    <dbReference type="NCBI Taxonomy" id="2803949"/>
    <lineage>
        <taxon>Bacteria</taxon>
        <taxon>Pseudomonadati</taxon>
        <taxon>Bacteroidota</taxon>
        <taxon>Cytophagia</taxon>
        <taxon>Cytophagales</taxon>
        <taxon>Fulvivirgaceae</taxon>
        <taxon>Fulvivirga</taxon>
    </lineage>
</organism>
<gene>
    <name evidence="3" type="ORF">JL102_05850</name>
</gene>
<dbReference type="Pfam" id="PF00534">
    <property type="entry name" value="Glycos_transf_1"/>
    <property type="match status" value="1"/>
</dbReference>
<protein>
    <submittedName>
        <fullName evidence="3">Glycosyltransferase family 4 protein</fullName>
    </submittedName>
</protein>
<comment type="caution">
    <text evidence="3">The sequence shown here is derived from an EMBL/GenBank/DDBJ whole genome shotgun (WGS) entry which is preliminary data.</text>
</comment>
<keyword evidence="4" id="KW-1185">Reference proteome</keyword>
<dbReference type="CDD" id="cd03794">
    <property type="entry name" value="GT4_WbuB-like"/>
    <property type="match status" value="1"/>
</dbReference>
<keyword evidence="1" id="KW-0808">Transferase</keyword>
<dbReference type="InterPro" id="IPR001296">
    <property type="entry name" value="Glyco_trans_1"/>
</dbReference>
<feature type="domain" description="Glycosyl transferase family 1" evidence="2">
    <location>
        <begin position="235"/>
        <end position="396"/>
    </location>
</feature>
<dbReference type="GO" id="GO:0009103">
    <property type="term" value="P:lipopolysaccharide biosynthetic process"/>
    <property type="evidence" value="ECO:0007669"/>
    <property type="project" value="TreeGrafter"/>
</dbReference>
<dbReference type="PANTHER" id="PTHR46401:SF2">
    <property type="entry name" value="GLYCOSYLTRANSFERASE WBBK-RELATED"/>
    <property type="match status" value="1"/>
</dbReference>
<dbReference type="EMBL" id="JAESIY010000002">
    <property type="protein sequence ID" value="MBL3655642.1"/>
    <property type="molecule type" value="Genomic_DNA"/>
</dbReference>
<dbReference type="Proteomes" id="UP000659388">
    <property type="component" value="Unassembled WGS sequence"/>
</dbReference>
<evidence type="ECO:0000256" key="1">
    <source>
        <dbReference type="ARBA" id="ARBA00022679"/>
    </source>
</evidence>
<dbReference type="Gene3D" id="3.40.50.2000">
    <property type="entry name" value="Glycogen Phosphorylase B"/>
    <property type="match status" value="2"/>
</dbReference>
<evidence type="ECO:0000313" key="4">
    <source>
        <dbReference type="Proteomes" id="UP000659388"/>
    </source>
</evidence>
<dbReference type="GO" id="GO:0016757">
    <property type="term" value="F:glycosyltransferase activity"/>
    <property type="evidence" value="ECO:0007669"/>
    <property type="project" value="InterPro"/>
</dbReference>
<dbReference type="PANTHER" id="PTHR46401">
    <property type="entry name" value="GLYCOSYLTRANSFERASE WBBK-RELATED"/>
    <property type="match status" value="1"/>
</dbReference>